<keyword evidence="4" id="KW-1185">Reference proteome</keyword>
<feature type="domain" description="P68 RBP/TagC-like beta-propeller" evidence="2">
    <location>
        <begin position="62"/>
        <end position="314"/>
    </location>
</feature>
<name>A0ABS3WLJ5_9ACTN</name>
<evidence type="ECO:0000259" key="2">
    <source>
        <dbReference type="Pfam" id="PF21311"/>
    </source>
</evidence>
<dbReference type="Proteomes" id="UP001518976">
    <property type="component" value="Unassembled WGS sequence"/>
</dbReference>
<dbReference type="InterPro" id="IPR048799">
    <property type="entry name" value="P68_RBP_TagC-like_beta-prop"/>
</dbReference>
<protein>
    <submittedName>
        <fullName evidence="3">Teichoic acid biosynthesis protein C</fullName>
    </submittedName>
</protein>
<dbReference type="Pfam" id="PF21311">
    <property type="entry name" value="Phage_RBD_prop"/>
    <property type="match status" value="1"/>
</dbReference>
<gene>
    <name evidence="3" type="ORF">JW592_00575</name>
</gene>
<feature type="signal peptide" evidence="1">
    <location>
        <begin position="1"/>
        <end position="34"/>
    </location>
</feature>
<accession>A0ABS3WLJ5</accession>
<dbReference type="PROSITE" id="PS51318">
    <property type="entry name" value="TAT"/>
    <property type="match status" value="1"/>
</dbReference>
<evidence type="ECO:0000313" key="3">
    <source>
        <dbReference type="EMBL" id="MBO8183987.1"/>
    </source>
</evidence>
<evidence type="ECO:0000313" key="4">
    <source>
        <dbReference type="Proteomes" id="UP001518976"/>
    </source>
</evidence>
<dbReference type="RefSeq" id="WP_209262806.1">
    <property type="nucleotide sequence ID" value="NZ_JAFFZN010000001.1"/>
</dbReference>
<comment type="caution">
    <text evidence="3">The sequence shown here is derived from an EMBL/GenBank/DDBJ whole genome shotgun (WGS) entry which is preliminary data.</text>
</comment>
<reference evidence="3 4" key="1">
    <citation type="submission" date="2021-02" db="EMBL/GenBank/DDBJ databases">
        <title>Streptomyces spirodelae sp. nov., isolated from duckweed.</title>
        <authorList>
            <person name="Saimee Y."/>
            <person name="Duangmal K."/>
        </authorList>
    </citation>
    <scope>NUCLEOTIDE SEQUENCE [LARGE SCALE GENOMIC DNA]</scope>
    <source>
        <strain evidence="3 4">DW4-2</strain>
    </source>
</reference>
<dbReference type="EMBL" id="JAFFZN010000001">
    <property type="protein sequence ID" value="MBO8183987.1"/>
    <property type="molecule type" value="Genomic_DNA"/>
</dbReference>
<organism evidence="3 4">
    <name type="scientific">Streptomyces spirodelae</name>
    <dbReference type="NCBI Taxonomy" id="2812904"/>
    <lineage>
        <taxon>Bacteria</taxon>
        <taxon>Bacillati</taxon>
        <taxon>Actinomycetota</taxon>
        <taxon>Actinomycetes</taxon>
        <taxon>Kitasatosporales</taxon>
        <taxon>Streptomycetaceae</taxon>
        <taxon>Streptomyces</taxon>
    </lineage>
</organism>
<sequence length="320" mass="34270">MSHTPLTRRGMLQTGGGLALAALGLGAGSGNASAAVPATRRFDLTKPSYDLYRHKPLHDDTVQQSFAFDSVNKRLFVAQRRNGSPSSAGDLCMTQLDFAGGYTTFMHLKGFGHGVAFGVEPVGGSSYLWTEVDANANGYGRRLARFKFSGGTTLDHSAAITKFAPVPGAVEYTCSIDPVHNNLTVRYHSDGAKHIIVYSLADARSGDFSKPKAHFKQPSISGTMQGYTSYGSYAYFMTGNAYSSSNPYPGNTYLSSVDLNTGTVKQGPTLTKAGSTLSFREPEGLAIYRTDAGQSRLFLGFASGDAGDRRSNLFYKNVLV</sequence>
<keyword evidence="1" id="KW-0732">Signal</keyword>
<proteinExistence type="predicted"/>
<dbReference type="InterPro" id="IPR006311">
    <property type="entry name" value="TAT_signal"/>
</dbReference>
<evidence type="ECO:0000256" key="1">
    <source>
        <dbReference type="SAM" id="SignalP"/>
    </source>
</evidence>
<feature type="chain" id="PRO_5046621371" evidence="1">
    <location>
        <begin position="35"/>
        <end position="320"/>
    </location>
</feature>